<feature type="transmembrane region" description="Helical" evidence="1">
    <location>
        <begin position="6"/>
        <end position="29"/>
    </location>
</feature>
<gene>
    <name evidence="2" type="ORF">CLTHE_23890</name>
</gene>
<evidence type="ECO:0000256" key="1">
    <source>
        <dbReference type="SAM" id="Phobius"/>
    </source>
</evidence>
<name>A0A1V4SSX6_9CLOT</name>
<dbReference type="Proteomes" id="UP000191448">
    <property type="component" value="Unassembled WGS sequence"/>
</dbReference>
<keyword evidence="1" id="KW-0812">Transmembrane</keyword>
<reference evidence="2 3" key="1">
    <citation type="submission" date="2016-02" db="EMBL/GenBank/DDBJ databases">
        <title>Genome sequence of Clostridium thermobutyricum DSM 4928.</title>
        <authorList>
            <person name="Poehlein A."/>
            <person name="Daniel R."/>
        </authorList>
    </citation>
    <scope>NUCLEOTIDE SEQUENCE [LARGE SCALE GENOMIC DNA]</scope>
    <source>
        <strain evidence="2 3">DSM 4928</strain>
    </source>
</reference>
<protein>
    <submittedName>
        <fullName evidence="2">Uncharacterized protein</fullName>
    </submittedName>
</protein>
<dbReference type="AlphaFoldDB" id="A0A1V4SSX6"/>
<proteinExistence type="predicted"/>
<keyword evidence="1" id="KW-1133">Transmembrane helix</keyword>
<organism evidence="2 3">
    <name type="scientific">Clostridium thermobutyricum DSM 4928</name>
    <dbReference type="NCBI Taxonomy" id="1121339"/>
    <lineage>
        <taxon>Bacteria</taxon>
        <taxon>Bacillati</taxon>
        <taxon>Bacillota</taxon>
        <taxon>Clostridia</taxon>
        <taxon>Eubacteriales</taxon>
        <taxon>Clostridiaceae</taxon>
        <taxon>Clostridium</taxon>
    </lineage>
</organism>
<comment type="caution">
    <text evidence="2">The sequence shown here is derived from an EMBL/GenBank/DDBJ whole genome shotgun (WGS) entry which is preliminary data.</text>
</comment>
<dbReference type="EMBL" id="LTAY01000060">
    <property type="protein sequence ID" value="OPX46944.1"/>
    <property type="molecule type" value="Genomic_DNA"/>
</dbReference>
<sequence>MPIPVITSIISAISILTGSLLGALFSWIINNRMHEIKRREEKDMLIENREYEEKFKIKEVCANANVIRLDICIAIYQSIRFILNKDSLEYINVLPISKNYSCAIASLSDKYNLKELSYIYQLYGIIEKVNKDIEKGADKNTLLIGYYAIIKKIYGNNYEKILEEDIEKITYKELCRNEYIKEGYKLILRRLDYLCTEENILKDRLSIKNKSIQKEKN</sequence>
<accession>A0A1V4SSX6</accession>
<keyword evidence="1" id="KW-0472">Membrane</keyword>
<evidence type="ECO:0000313" key="3">
    <source>
        <dbReference type="Proteomes" id="UP000191448"/>
    </source>
</evidence>
<dbReference type="RefSeq" id="WP_002597785.1">
    <property type="nucleotide sequence ID" value="NZ_LTAY01000060.1"/>
</dbReference>
<dbReference type="OrthoDB" id="1932570at2"/>
<evidence type="ECO:0000313" key="2">
    <source>
        <dbReference type="EMBL" id="OPX46944.1"/>
    </source>
</evidence>